<organism evidence="1">
    <name type="scientific">marine sediment metagenome</name>
    <dbReference type="NCBI Taxonomy" id="412755"/>
    <lineage>
        <taxon>unclassified sequences</taxon>
        <taxon>metagenomes</taxon>
        <taxon>ecological metagenomes</taxon>
    </lineage>
</organism>
<sequence>MQRGLNDEPTFITESLRTIAAHWKVGTNDADEIITIVETRPSQAILLTDIIITSSKKVANSTVVVRFYDGTNMEIEGVSAPVEFSHSFVGGVKGWKDANFQVVTNQAAMLVRTFVGYIKRINVRIQ</sequence>
<comment type="caution">
    <text evidence="1">The sequence shown here is derived from an EMBL/GenBank/DDBJ whole genome shotgun (WGS) entry which is preliminary data.</text>
</comment>
<dbReference type="EMBL" id="LAZR01005371">
    <property type="protein sequence ID" value="KKN00477.1"/>
    <property type="molecule type" value="Genomic_DNA"/>
</dbReference>
<protein>
    <submittedName>
        <fullName evidence="1">Uncharacterized protein</fullName>
    </submittedName>
</protein>
<evidence type="ECO:0000313" key="1">
    <source>
        <dbReference type="EMBL" id="KKN00477.1"/>
    </source>
</evidence>
<gene>
    <name evidence="1" type="ORF">LCGC14_1137440</name>
</gene>
<accession>A0A0F9MM99</accession>
<reference evidence="1" key="1">
    <citation type="journal article" date="2015" name="Nature">
        <title>Complex archaea that bridge the gap between prokaryotes and eukaryotes.</title>
        <authorList>
            <person name="Spang A."/>
            <person name="Saw J.H."/>
            <person name="Jorgensen S.L."/>
            <person name="Zaremba-Niedzwiedzka K."/>
            <person name="Martijn J."/>
            <person name="Lind A.E."/>
            <person name="van Eijk R."/>
            <person name="Schleper C."/>
            <person name="Guy L."/>
            <person name="Ettema T.J."/>
        </authorList>
    </citation>
    <scope>NUCLEOTIDE SEQUENCE</scope>
</reference>
<name>A0A0F9MM99_9ZZZZ</name>
<dbReference type="AlphaFoldDB" id="A0A0F9MM99"/>
<proteinExistence type="predicted"/>